<comment type="subunit">
    <text evidence="13">Interacts with the Sec translocase complex via SecD. Specifically interacts with transmembrane segments of nascent integral membrane proteins during membrane integration.</text>
</comment>
<evidence type="ECO:0000256" key="6">
    <source>
        <dbReference type="ARBA" id="ARBA00022692"/>
    </source>
</evidence>
<dbReference type="RefSeq" id="WP_237445707.1">
    <property type="nucleotide sequence ID" value="NZ_CAKLPX010000004.1"/>
</dbReference>
<keyword evidence="6 13" id="KW-0812">Transmembrane</keyword>
<dbReference type="CDD" id="cd19961">
    <property type="entry name" value="EcYidC-like_peri"/>
    <property type="match status" value="1"/>
</dbReference>
<sequence length="563" mass="62971">MDFIRYGLIAAIAAIGIMLMNEWVQFSDQKQTEVASARSSQAIIDTPTNASVPTIVQPSNSEEIPSAVPSAEPQAVEAVTLPAQQQSRYTSVTTDVFNVVIDQHGGDIVSVSLLNHLETQGENGKPFLLLERTAQRTYVAQSGLIGQNATDTNKGRPMFSSAQSSYDLGSADQLNVDLTLNQDGVLITKRFSFNRDSYLVNVDYLIDNQTSNSWNATLYAQLKRDNSVDPGANSSGMGMAPFLGAATRTNDDKFLKFTFSKMKDEKFSADVTNGWLSIVQHYFISAWIPPAEGEFKFTTLVTRDNMNIIRFSGENTTVAPGQQGTISSSFYAGPKDQPTLAAIAPGLDLTVDYGWLWMVAQPLFKALIFIHDIVGNWGFSIIVLTIFIKLLFFKLSAASYKSMARMRKFAPKMAQIKEQYGDDRQKTSQAMMELYKKEKINPLGGCLPILIQMPVFIALYWVLMESVELRHAPWILWIHDLSAMDPYYILPVLMVASMWFQQTLNPPPPDPMQAKIMKMMPFMFGIFFLWFPAGLVLYWVVNNTLSIAQQWYITKKIESGEIS</sequence>
<dbReference type="NCBIfam" id="NF002353">
    <property type="entry name" value="PRK01318.1-4"/>
    <property type="match status" value="1"/>
</dbReference>
<evidence type="ECO:0000256" key="13">
    <source>
        <dbReference type="HAMAP-Rule" id="MF_01810"/>
    </source>
</evidence>
<comment type="subcellular location">
    <subcellularLocation>
        <location evidence="1">Cell inner membrane</location>
        <topology evidence="1">Multi-pass membrane protein</topology>
    </subcellularLocation>
    <subcellularLocation>
        <location evidence="13">Cell membrane</location>
        <topology evidence="13">Multi-pass membrane protein</topology>
    </subcellularLocation>
</comment>
<evidence type="ECO:0000256" key="9">
    <source>
        <dbReference type="ARBA" id="ARBA00023136"/>
    </source>
</evidence>
<evidence type="ECO:0000256" key="5">
    <source>
        <dbReference type="ARBA" id="ARBA00022475"/>
    </source>
</evidence>
<dbReference type="PANTHER" id="PTHR12428">
    <property type="entry name" value="OXA1"/>
    <property type="match status" value="1"/>
</dbReference>
<evidence type="ECO:0000256" key="3">
    <source>
        <dbReference type="ARBA" id="ARBA00015325"/>
    </source>
</evidence>
<evidence type="ECO:0000256" key="1">
    <source>
        <dbReference type="ARBA" id="ARBA00004429"/>
    </source>
</evidence>
<keyword evidence="7 13" id="KW-0653">Protein transport</keyword>
<proteinExistence type="inferred from homology"/>
<dbReference type="InterPro" id="IPR047196">
    <property type="entry name" value="YidC_ALB_C"/>
</dbReference>
<dbReference type="Proteomes" id="UP000838100">
    <property type="component" value="Unassembled WGS sequence"/>
</dbReference>
<name>A0ABN8ENW2_9GAMM</name>
<feature type="domain" description="Membrane insertase YidC/Oxa/ALB C-terminal" evidence="14">
    <location>
        <begin position="377"/>
        <end position="555"/>
    </location>
</feature>
<evidence type="ECO:0000256" key="12">
    <source>
        <dbReference type="ARBA" id="ARBA00033342"/>
    </source>
</evidence>
<evidence type="ECO:0000256" key="10">
    <source>
        <dbReference type="ARBA" id="ARBA00023186"/>
    </source>
</evidence>
<feature type="transmembrane region" description="Helical" evidence="13">
    <location>
        <begin position="440"/>
        <end position="463"/>
    </location>
</feature>
<protein>
    <recommendedName>
        <fullName evidence="3 13">Membrane protein insertase YidC</fullName>
    </recommendedName>
    <alternativeName>
        <fullName evidence="12 13">Foldase YidC</fullName>
    </alternativeName>
    <alternativeName>
        <fullName evidence="11 13">Membrane integrase YidC</fullName>
    </alternativeName>
    <alternativeName>
        <fullName evidence="13">Membrane protein YidC</fullName>
    </alternativeName>
</protein>
<organism evidence="16 17">
    <name type="scientific">Sinobacterium norvegicum</name>
    <dbReference type="NCBI Taxonomy" id="1641715"/>
    <lineage>
        <taxon>Bacteria</taxon>
        <taxon>Pseudomonadati</taxon>
        <taxon>Pseudomonadota</taxon>
        <taxon>Gammaproteobacteria</taxon>
        <taxon>Cellvibrionales</taxon>
        <taxon>Spongiibacteraceae</taxon>
        <taxon>Sinobacterium</taxon>
    </lineage>
</organism>
<comment type="similarity">
    <text evidence="2 13">Belongs to the OXA1/ALB3/YidC family. Type 1 subfamily.</text>
</comment>
<keyword evidence="10 13" id="KW-0143">Chaperone</keyword>
<dbReference type="EMBL" id="CAKLPX010000004">
    <property type="protein sequence ID" value="CAH0993024.1"/>
    <property type="molecule type" value="Genomic_DNA"/>
</dbReference>
<keyword evidence="5 13" id="KW-1003">Cell membrane</keyword>
<evidence type="ECO:0000259" key="15">
    <source>
        <dbReference type="Pfam" id="PF14849"/>
    </source>
</evidence>
<accession>A0ABN8ENW2</accession>
<dbReference type="CDD" id="cd20070">
    <property type="entry name" value="5TM_YidC_Alb3"/>
    <property type="match status" value="1"/>
</dbReference>
<keyword evidence="17" id="KW-1185">Reference proteome</keyword>
<keyword evidence="8 13" id="KW-1133">Transmembrane helix</keyword>
<comment type="caution">
    <text evidence="13">Lacks conserved residue(s) required for the propagation of feature annotation.</text>
</comment>
<reference evidence="16" key="1">
    <citation type="submission" date="2021-12" db="EMBL/GenBank/DDBJ databases">
        <authorList>
            <person name="Rodrigo-Torres L."/>
            <person name="Arahal R. D."/>
            <person name="Lucena T."/>
        </authorList>
    </citation>
    <scope>NUCLEOTIDE SEQUENCE</scope>
    <source>
        <strain evidence="16">CECT 8267</strain>
    </source>
</reference>
<dbReference type="PANTHER" id="PTHR12428:SF65">
    <property type="entry name" value="CYTOCHROME C OXIDASE ASSEMBLY PROTEIN COX18, MITOCHONDRIAL"/>
    <property type="match status" value="1"/>
</dbReference>
<evidence type="ECO:0000313" key="16">
    <source>
        <dbReference type="EMBL" id="CAH0993024.1"/>
    </source>
</evidence>
<evidence type="ECO:0000313" key="17">
    <source>
        <dbReference type="Proteomes" id="UP000838100"/>
    </source>
</evidence>
<dbReference type="Pfam" id="PF02096">
    <property type="entry name" value="60KD_IMP"/>
    <property type="match status" value="1"/>
</dbReference>
<dbReference type="InterPro" id="IPR001708">
    <property type="entry name" value="YidC/ALB3/OXA1/COX18"/>
</dbReference>
<evidence type="ECO:0000256" key="2">
    <source>
        <dbReference type="ARBA" id="ARBA00010527"/>
    </source>
</evidence>
<feature type="domain" description="Membrane insertase YidC N-terminal" evidence="15">
    <location>
        <begin position="91"/>
        <end position="365"/>
    </location>
</feature>
<gene>
    <name evidence="16" type="primary">yidC_2</name>
    <name evidence="13" type="synonym">yidC</name>
    <name evidence="16" type="ORF">SIN8267_03163</name>
</gene>
<evidence type="ECO:0000256" key="11">
    <source>
        <dbReference type="ARBA" id="ARBA00033245"/>
    </source>
</evidence>
<dbReference type="NCBIfam" id="TIGR03592">
    <property type="entry name" value="yidC_oxa1_cterm"/>
    <property type="match status" value="1"/>
</dbReference>
<dbReference type="HAMAP" id="MF_01810">
    <property type="entry name" value="YidC_type1"/>
    <property type="match status" value="1"/>
</dbReference>
<dbReference type="NCBIfam" id="TIGR03593">
    <property type="entry name" value="yidC_nterm"/>
    <property type="match status" value="1"/>
</dbReference>
<comment type="caution">
    <text evidence="16">The sequence shown here is derived from an EMBL/GenBank/DDBJ whole genome shotgun (WGS) entry which is preliminary data.</text>
</comment>
<dbReference type="PRINTS" id="PR01900">
    <property type="entry name" value="YIDCPROTEIN"/>
</dbReference>
<dbReference type="InterPro" id="IPR028053">
    <property type="entry name" value="Membr_insert_YidC_N"/>
</dbReference>
<dbReference type="InterPro" id="IPR028055">
    <property type="entry name" value="YidC/Oxa/ALB_C"/>
</dbReference>
<feature type="transmembrane region" description="Helical" evidence="13">
    <location>
        <begin position="521"/>
        <end position="541"/>
    </location>
</feature>
<dbReference type="Gene3D" id="2.70.98.90">
    <property type="match status" value="1"/>
</dbReference>
<keyword evidence="9 13" id="KW-0472">Membrane</keyword>
<dbReference type="Pfam" id="PF14849">
    <property type="entry name" value="YidC_periplas"/>
    <property type="match status" value="1"/>
</dbReference>
<evidence type="ECO:0000256" key="8">
    <source>
        <dbReference type="ARBA" id="ARBA00022989"/>
    </source>
</evidence>
<keyword evidence="4 13" id="KW-0813">Transport</keyword>
<dbReference type="InterPro" id="IPR019998">
    <property type="entry name" value="Membr_insert_YidC"/>
</dbReference>
<evidence type="ECO:0000259" key="14">
    <source>
        <dbReference type="Pfam" id="PF02096"/>
    </source>
</evidence>
<dbReference type="PRINTS" id="PR00701">
    <property type="entry name" value="60KDINNERMP"/>
</dbReference>
<evidence type="ECO:0000256" key="4">
    <source>
        <dbReference type="ARBA" id="ARBA00022448"/>
    </source>
</evidence>
<dbReference type="NCBIfam" id="NF002352">
    <property type="entry name" value="PRK01318.1-3"/>
    <property type="match status" value="1"/>
</dbReference>
<dbReference type="InterPro" id="IPR038221">
    <property type="entry name" value="YidC_periplasmic_sf"/>
</dbReference>
<evidence type="ECO:0000256" key="7">
    <source>
        <dbReference type="ARBA" id="ARBA00022927"/>
    </source>
</evidence>
<comment type="function">
    <text evidence="13">Required for the insertion and/or proper folding and/or complex formation of integral membrane proteins into the membrane. Involved in integration of membrane proteins that insert both dependently and independently of the Sec translocase complex, as well as at least some lipoproteins. Aids folding of multispanning membrane proteins.</text>
</comment>
<feature type="transmembrane region" description="Helical" evidence="13">
    <location>
        <begin position="377"/>
        <end position="397"/>
    </location>
</feature>